<organism evidence="3 4">
    <name type="scientific">Tenacibaculum platacis</name>
    <dbReference type="NCBI Taxonomy" id="3137852"/>
    <lineage>
        <taxon>Bacteria</taxon>
        <taxon>Pseudomonadati</taxon>
        <taxon>Bacteroidota</taxon>
        <taxon>Flavobacteriia</taxon>
        <taxon>Flavobacteriales</taxon>
        <taxon>Flavobacteriaceae</taxon>
        <taxon>Tenacibaculum</taxon>
    </lineage>
</organism>
<dbReference type="PANTHER" id="PTHR30273:SF2">
    <property type="entry name" value="PROTEIN FECR"/>
    <property type="match status" value="1"/>
</dbReference>
<evidence type="ECO:0000313" key="4">
    <source>
        <dbReference type="Proteomes" id="UP001497416"/>
    </source>
</evidence>
<dbReference type="Proteomes" id="UP001497416">
    <property type="component" value="Unassembled WGS sequence"/>
</dbReference>
<dbReference type="InterPro" id="IPR006860">
    <property type="entry name" value="FecR"/>
</dbReference>
<keyword evidence="1 3" id="KW-0812">Transmembrane</keyword>
<keyword evidence="1" id="KW-0472">Membrane</keyword>
<dbReference type="PANTHER" id="PTHR30273">
    <property type="entry name" value="PERIPLASMIC SIGNAL SENSOR AND SIGMA FACTOR ACTIVATOR FECR-RELATED"/>
    <property type="match status" value="1"/>
</dbReference>
<evidence type="ECO:0000313" key="3">
    <source>
        <dbReference type="EMBL" id="CAL2081613.1"/>
    </source>
</evidence>
<name>A0ABM9NWW6_9FLAO</name>
<evidence type="ECO:0000259" key="2">
    <source>
        <dbReference type="Pfam" id="PF04773"/>
    </source>
</evidence>
<accession>A0ABM9NWW6</accession>
<protein>
    <submittedName>
        <fullName evidence="3">Transmembrane sensor</fullName>
    </submittedName>
</protein>
<comment type="caution">
    <text evidence="3">The sequence shown here is derived from an EMBL/GenBank/DDBJ whole genome shotgun (WGS) entry which is preliminary data.</text>
</comment>
<keyword evidence="4" id="KW-1185">Reference proteome</keyword>
<gene>
    <name evidence="3" type="ORF">T190607A01A_11225</name>
</gene>
<proteinExistence type="predicted"/>
<sequence>MKEYDDTFLARWLNNDLSEIELDDFKNHPDFLLYNKIATKSQELVAPTYDKSALFTKVQGSIDNTRKKGKVRSLYSIITIAVAASVAILFGIFQFINSPTTYTTDFGEQMAVHLPDGSEVILNSKSEIAFNEKNWNVNRKVELIGEGFFKVKKGSKFTVETEKGNVAVLGTQFNVTTDKNLMEVSCYEGKVKVSSQKKVIFLTRGKAYRNINGTSEEWEFNDEEPSWKNGESSFVSIPLKYVIKAIENQYSVEIDAEKINIDHKFTGAFTHKNLSIALETVFKPLKINATIVDKNRITLVEE</sequence>
<evidence type="ECO:0000256" key="1">
    <source>
        <dbReference type="SAM" id="Phobius"/>
    </source>
</evidence>
<dbReference type="EMBL" id="CAXIXY010000003">
    <property type="protein sequence ID" value="CAL2081613.1"/>
    <property type="molecule type" value="Genomic_DNA"/>
</dbReference>
<dbReference type="Gene3D" id="2.60.120.1440">
    <property type="match status" value="1"/>
</dbReference>
<feature type="domain" description="FecR protein" evidence="2">
    <location>
        <begin position="101"/>
        <end position="192"/>
    </location>
</feature>
<dbReference type="RefSeq" id="WP_348711107.1">
    <property type="nucleotide sequence ID" value="NZ_CAXIXY010000003.1"/>
</dbReference>
<keyword evidence="1" id="KW-1133">Transmembrane helix</keyword>
<dbReference type="InterPro" id="IPR012373">
    <property type="entry name" value="Ferrdict_sens_TM"/>
</dbReference>
<dbReference type="Pfam" id="PF04773">
    <property type="entry name" value="FecR"/>
    <property type="match status" value="1"/>
</dbReference>
<feature type="transmembrane region" description="Helical" evidence="1">
    <location>
        <begin position="74"/>
        <end position="96"/>
    </location>
</feature>
<reference evidence="3 4" key="1">
    <citation type="submission" date="2024-05" db="EMBL/GenBank/DDBJ databases">
        <authorList>
            <person name="Duchaud E."/>
        </authorList>
    </citation>
    <scope>NUCLEOTIDE SEQUENCE [LARGE SCALE GENOMIC DNA]</scope>
    <source>
        <strain evidence="3">Ena-SAMPLE-TAB-13-05-2024-13:56:06:370-140302</strain>
    </source>
</reference>
<dbReference type="Gene3D" id="3.55.50.30">
    <property type="match status" value="1"/>
</dbReference>